<evidence type="ECO:0000313" key="4">
    <source>
        <dbReference type="Proteomes" id="UP000838756"/>
    </source>
</evidence>
<evidence type="ECO:0000313" key="3">
    <source>
        <dbReference type="EMBL" id="CAH2239920.1"/>
    </source>
</evidence>
<accession>A0A8S4RQN5</accession>
<dbReference type="SUPFAM" id="SSF81296">
    <property type="entry name" value="E set domains"/>
    <property type="match status" value="1"/>
</dbReference>
<dbReference type="InterPro" id="IPR050779">
    <property type="entry name" value="Transglutaminase"/>
</dbReference>
<dbReference type="InterPro" id="IPR036238">
    <property type="entry name" value="Transglutaminase_C_sf"/>
</dbReference>
<dbReference type="InterPro" id="IPR008958">
    <property type="entry name" value="Transglutaminase_C"/>
</dbReference>
<dbReference type="SUPFAM" id="SSF54001">
    <property type="entry name" value="Cysteine proteinases"/>
    <property type="match status" value="2"/>
</dbReference>
<dbReference type="InterPro" id="IPR023608">
    <property type="entry name" value="Transglutaminase_animal"/>
</dbReference>
<evidence type="ECO:0000256" key="1">
    <source>
        <dbReference type="ARBA" id="ARBA00005968"/>
    </source>
</evidence>
<comment type="similarity">
    <text evidence="1">Belongs to the transglutaminase superfamily. Transglutaminase family.</text>
</comment>
<dbReference type="OrthoDB" id="437511at2759"/>
<feature type="domain" description="Transglutaminase C-terminal" evidence="2">
    <location>
        <begin position="419"/>
        <end position="515"/>
    </location>
</feature>
<protein>
    <submittedName>
        <fullName evidence="3">Jg2655 protein</fullName>
    </submittedName>
</protein>
<dbReference type="Gene3D" id="2.60.40.10">
    <property type="entry name" value="Immunoglobulins"/>
    <property type="match status" value="3"/>
</dbReference>
<dbReference type="PIRSF" id="PIRSF000459">
    <property type="entry name" value="TGM_EBP42"/>
    <property type="match status" value="1"/>
</dbReference>
<dbReference type="SUPFAM" id="SSF49309">
    <property type="entry name" value="Transglutaminase, two C-terminal domains"/>
    <property type="match status" value="2"/>
</dbReference>
<keyword evidence="4" id="KW-1185">Reference proteome</keyword>
<name>A0A8S4RQN5_9NEOP</name>
<dbReference type="EMBL" id="CAKXAJ010025465">
    <property type="protein sequence ID" value="CAH2239920.1"/>
    <property type="molecule type" value="Genomic_DNA"/>
</dbReference>
<sequence>MAVIINAYLQRLPLGHGGSRNVEKRGPSDDTSAAVPMLEKGSETLGAWNAVYEGQMDSHLMVAVTPAADCIVAAWRIDVDTKLNGGGSLSYTHPLPIYVLFNPWCLNDSVYMPGHSHREEYVQDDGGLMFRGVYNRIKPTPWNYAQYEKDILECALYLVREVGKVWMDRPDLGADYSGWQAIDSTPQETSEDVYRCGPSSLRAVRDGDLQKPYDASYVFAQVNADKVLWKYSGEIQPLKLLARDTVSIGQNISTKAIGRMEREDITNLYKYPERTREERDTMEKALRKSESIFARYYLNDAFNEVTFDFELRDDIKIGQDFNVVLHIRNRSAINQHHVKGVLRVDTVTYTGVTGDGVKKNEFDKVLAPEAKENITLAVTFDDYYKKLVDQASFNIACLATIVERNFDYFAQDDFRVRNPDIKISIDGKPITRQECTVVVKVENPLPIPLRNAKFYVQGTGLEKQLKIELNENVAPGAIAEAQFKLTPPWAGRFQISAKFTSKEMQDVDGFHTFMVKTMETNGIPLIDAVETRQI</sequence>
<gene>
    <name evidence="3" type="primary">jg2655</name>
    <name evidence="3" type="ORF">PAEG_LOCUS16556</name>
</gene>
<comment type="caution">
    <text evidence="3">The sequence shown here is derived from an EMBL/GenBank/DDBJ whole genome shotgun (WGS) entry which is preliminary data.</text>
</comment>
<dbReference type="PANTHER" id="PTHR11590:SF69">
    <property type="entry name" value="RE08173P"/>
    <property type="match status" value="1"/>
</dbReference>
<dbReference type="Gene3D" id="3.90.260.10">
    <property type="entry name" value="Transglutaminase-like"/>
    <property type="match status" value="2"/>
</dbReference>
<dbReference type="PANTHER" id="PTHR11590">
    <property type="entry name" value="PROTEIN-GLUTAMINE GAMMA-GLUTAMYLTRANSFERASE"/>
    <property type="match status" value="1"/>
</dbReference>
<reference evidence="3" key="1">
    <citation type="submission" date="2022-03" db="EMBL/GenBank/DDBJ databases">
        <authorList>
            <person name="Lindestad O."/>
        </authorList>
    </citation>
    <scope>NUCLEOTIDE SEQUENCE</scope>
</reference>
<dbReference type="Proteomes" id="UP000838756">
    <property type="component" value="Unassembled WGS sequence"/>
</dbReference>
<dbReference type="AlphaFoldDB" id="A0A8S4RQN5"/>
<dbReference type="InterPro" id="IPR014756">
    <property type="entry name" value="Ig_E-set"/>
</dbReference>
<feature type="domain" description="Transglutaminase C-terminal" evidence="2">
    <location>
        <begin position="306"/>
        <end position="403"/>
    </location>
</feature>
<dbReference type="Pfam" id="PF00927">
    <property type="entry name" value="Transglut_C"/>
    <property type="match status" value="2"/>
</dbReference>
<organism evidence="3 4">
    <name type="scientific">Pararge aegeria aegeria</name>
    <dbReference type="NCBI Taxonomy" id="348720"/>
    <lineage>
        <taxon>Eukaryota</taxon>
        <taxon>Metazoa</taxon>
        <taxon>Ecdysozoa</taxon>
        <taxon>Arthropoda</taxon>
        <taxon>Hexapoda</taxon>
        <taxon>Insecta</taxon>
        <taxon>Pterygota</taxon>
        <taxon>Neoptera</taxon>
        <taxon>Endopterygota</taxon>
        <taxon>Lepidoptera</taxon>
        <taxon>Glossata</taxon>
        <taxon>Ditrysia</taxon>
        <taxon>Papilionoidea</taxon>
        <taxon>Nymphalidae</taxon>
        <taxon>Satyrinae</taxon>
        <taxon>Satyrini</taxon>
        <taxon>Parargina</taxon>
        <taxon>Pararge</taxon>
    </lineage>
</organism>
<proteinExistence type="inferred from homology"/>
<dbReference type="InterPro" id="IPR038765">
    <property type="entry name" value="Papain-like_cys_pep_sf"/>
</dbReference>
<evidence type="ECO:0000259" key="2">
    <source>
        <dbReference type="Pfam" id="PF00927"/>
    </source>
</evidence>
<dbReference type="InterPro" id="IPR036985">
    <property type="entry name" value="Transglutaminase-like_sf"/>
</dbReference>
<dbReference type="FunFam" id="2.60.40.10:FF:000090">
    <property type="entry name" value="Protein-glutamine gamma-glutamyltransferase 2"/>
    <property type="match status" value="1"/>
</dbReference>
<dbReference type="FunFam" id="2.60.40.10:FF:000171">
    <property type="entry name" value="protein-glutamine gamma-glutamyltransferase 6"/>
    <property type="match status" value="1"/>
</dbReference>
<dbReference type="GO" id="GO:0003810">
    <property type="term" value="F:protein-glutamine gamma-glutamyltransferase activity"/>
    <property type="evidence" value="ECO:0007669"/>
    <property type="project" value="InterPro"/>
</dbReference>
<dbReference type="InterPro" id="IPR013783">
    <property type="entry name" value="Ig-like_fold"/>
</dbReference>